<feature type="transmembrane region" description="Helical" evidence="1">
    <location>
        <begin position="146"/>
        <end position="167"/>
    </location>
</feature>
<dbReference type="AlphaFoldDB" id="A0A0J6VK23"/>
<keyword evidence="1" id="KW-0812">Transmembrane</keyword>
<evidence type="ECO:0000313" key="3">
    <source>
        <dbReference type="Proteomes" id="UP000036513"/>
    </source>
</evidence>
<comment type="caution">
    <text evidence="2">The sequence shown here is derived from an EMBL/GenBank/DDBJ whole genome shotgun (WGS) entry which is preliminary data.</text>
</comment>
<keyword evidence="1" id="KW-0472">Membrane</keyword>
<dbReference type="EMBL" id="JYNL01000065">
    <property type="protein sequence ID" value="KMO69803.1"/>
    <property type="molecule type" value="Genomic_DNA"/>
</dbReference>
<dbReference type="RefSeq" id="WP_048473057.1">
    <property type="nucleotide sequence ID" value="NZ_JYNL01000065.1"/>
</dbReference>
<dbReference type="Proteomes" id="UP000036513">
    <property type="component" value="Unassembled WGS sequence"/>
</dbReference>
<sequence>MPESLPPDRFDEMRRQWIAFRQGDSLIQRRRAEQLGRIVRMRQRIHTVAVPDPHDDTVLPRIFWRRAHSPFSKFEVVMALVLGALIPFGWPAGVLLKAAITAHIPGTLRAYPIAALVWSGVGLGVLTVLAYELVYDPAGSFAQIAVLPWLSMQLAAVPFVAGIYGLLEGWLAIDGSDTWWPLTPVQQPLTAEDAAAILGAYDITGPGVVDAKPLNEAGPRTRP</sequence>
<gene>
    <name evidence="2" type="ORF">MCHLDSM_05915</name>
</gene>
<organism evidence="2 3">
    <name type="scientific">Mycolicibacterium chlorophenolicum</name>
    <dbReference type="NCBI Taxonomy" id="37916"/>
    <lineage>
        <taxon>Bacteria</taxon>
        <taxon>Bacillati</taxon>
        <taxon>Actinomycetota</taxon>
        <taxon>Actinomycetes</taxon>
        <taxon>Mycobacteriales</taxon>
        <taxon>Mycobacteriaceae</taxon>
        <taxon>Mycolicibacterium</taxon>
    </lineage>
</organism>
<feature type="transmembrane region" description="Helical" evidence="1">
    <location>
        <begin position="110"/>
        <end position="134"/>
    </location>
</feature>
<proteinExistence type="predicted"/>
<protein>
    <submittedName>
        <fullName evidence="2">Uncharacterized protein</fullName>
    </submittedName>
</protein>
<reference evidence="2 3" key="1">
    <citation type="journal article" date="2015" name="Genome Biol. Evol.">
        <title>Characterization of Three Mycobacterium spp. with Potential Use in Bioremediation by Genome Sequencing and Comparative Genomics.</title>
        <authorList>
            <person name="Das S."/>
            <person name="Pettersson B.M."/>
            <person name="Behra P.R."/>
            <person name="Ramesh M."/>
            <person name="Dasgupta S."/>
            <person name="Bhattacharya A."/>
            <person name="Kirsebom L.A."/>
        </authorList>
    </citation>
    <scope>NUCLEOTIDE SEQUENCE [LARGE SCALE GENOMIC DNA]</scope>
    <source>
        <strain evidence="2 3">DSM 43826</strain>
    </source>
</reference>
<feature type="transmembrane region" description="Helical" evidence="1">
    <location>
        <begin position="71"/>
        <end position="90"/>
    </location>
</feature>
<dbReference type="SMR" id="A0A0J6VK23"/>
<evidence type="ECO:0000256" key="1">
    <source>
        <dbReference type="SAM" id="Phobius"/>
    </source>
</evidence>
<accession>A0A0J6VK23</accession>
<keyword evidence="1" id="KW-1133">Transmembrane helix</keyword>
<dbReference type="PATRIC" id="fig|37916.4.peg.5935"/>
<name>A0A0J6VK23_9MYCO</name>
<keyword evidence="3" id="KW-1185">Reference proteome</keyword>
<evidence type="ECO:0000313" key="2">
    <source>
        <dbReference type="EMBL" id="KMO69803.1"/>
    </source>
</evidence>